<dbReference type="EMBL" id="WNKX01000006">
    <property type="protein sequence ID" value="MTW10958.1"/>
    <property type="molecule type" value="Genomic_DNA"/>
</dbReference>
<dbReference type="Gene3D" id="3.30.1780.10">
    <property type="entry name" value="ornithine cyclodeaminase, domain 1"/>
    <property type="match status" value="1"/>
</dbReference>
<dbReference type="InterPro" id="IPR036291">
    <property type="entry name" value="NAD(P)-bd_dom_sf"/>
</dbReference>
<name>A0A6L6QEN9_9BURK</name>
<reference evidence="1 2" key="1">
    <citation type="submission" date="2019-11" db="EMBL/GenBank/DDBJ databases">
        <title>Type strains purchased from KCTC, JCM and DSMZ.</title>
        <authorList>
            <person name="Lu H."/>
        </authorList>
    </citation>
    <scope>NUCLEOTIDE SEQUENCE [LARGE SCALE GENOMIC DNA]</scope>
    <source>
        <strain evidence="1 2">JCM 31587</strain>
    </source>
</reference>
<dbReference type="OrthoDB" id="9809203at2"/>
<dbReference type="InterPro" id="IPR003462">
    <property type="entry name" value="ODC_Mu_crystall"/>
</dbReference>
<dbReference type="GO" id="GO:0005737">
    <property type="term" value="C:cytoplasm"/>
    <property type="evidence" value="ECO:0007669"/>
    <property type="project" value="TreeGrafter"/>
</dbReference>
<dbReference type="Gene3D" id="3.40.50.720">
    <property type="entry name" value="NAD(P)-binding Rossmann-like Domain"/>
    <property type="match status" value="1"/>
</dbReference>
<dbReference type="Pfam" id="PF02423">
    <property type="entry name" value="OCD_Mu_crystall"/>
    <property type="match status" value="1"/>
</dbReference>
<evidence type="ECO:0000313" key="1">
    <source>
        <dbReference type="EMBL" id="MTW10958.1"/>
    </source>
</evidence>
<dbReference type="PANTHER" id="PTHR13812:SF19">
    <property type="entry name" value="KETIMINE REDUCTASE MU-CRYSTALLIN"/>
    <property type="match status" value="1"/>
</dbReference>
<dbReference type="PIRSF" id="PIRSF001439">
    <property type="entry name" value="CryM"/>
    <property type="match status" value="1"/>
</dbReference>
<organism evidence="1 2">
    <name type="scientific">Massilia eburnea</name>
    <dbReference type="NCBI Taxonomy" id="1776165"/>
    <lineage>
        <taxon>Bacteria</taxon>
        <taxon>Pseudomonadati</taxon>
        <taxon>Pseudomonadota</taxon>
        <taxon>Betaproteobacteria</taxon>
        <taxon>Burkholderiales</taxon>
        <taxon>Oxalobacteraceae</taxon>
        <taxon>Telluria group</taxon>
        <taxon>Massilia</taxon>
    </lineage>
</organism>
<comment type="caution">
    <text evidence="1">The sequence shown here is derived from an EMBL/GenBank/DDBJ whole genome shotgun (WGS) entry which is preliminary data.</text>
</comment>
<gene>
    <name evidence="1" type="ORF">GM658_10120</name>
</gene>
<dbReference type="PANTHER" id="PTHR13812">
    <property type="entry name" value="KETIMINE REDUCTASE MU-CRYSTALLIN"/>
    <property type="match status" value="1"/>
</dbReference>
<proteinExistence type="predicted"/>
<dbReference type="AlphaFoldDB" id="A0A6L6QEN9"/>
<accession>A0A6L6QEN9</accession>
<keyword evidence="2" id="KW-1185">Reference proteome</keyword>
<dbReference type="Proteomes" id="UP000472320">
    <property type="component" value="Unassembled WGS sequence"/>
</dbReference>
<protein>
    <submittedName>
        <fullName evidence="1">Ornithine cyclodeaminase family protein</fullName>
    </submittedName>
</protein>
<dbReference type="SUPFAM" id="SSF51735">
    <property type="entry name" value="NAD(P)-binding Rossmann-fold domains"/>
    <property type="match status" value="1"/>
</dbReference>
<dbReference type="InterPro" id="IPR023401">
    <property type="entry name" value="ODC_N"/>
</dbReference>
<evidence type="ECO:0000313" key="2">
    <source>
        <dbReference type="Proteomes" id="UP000472320"/>
    </source>
</evidence>
<sequence length="327" mass="34756">MPSNASRLLLLDRDAVAALLRPDDVRAAVREAFTLHAARAARVFPLVREELPGSAVFGIKSGDVPSQELLGFKAAGFWPANREGGSDTHQATIMLVDPRTGRPLCLADGNAVTTARTAAAGALGLQLLARAGSEQLCVFGTGVQARGHIDYALDALPSLKRLRYVTSDGRQELSFEAQFAGRCDIVLAGGARTAAADAAVAASDVVITATPGHSMLFNADAVRPGTHINAVGADTPGKRELPPGLLQRARVWTDDRPQARRIGELQWAPDLPAAELGELLAKPPARAAEDITIFDMTGIALQDLTTVRMLYQRALANNIGHNVLWPW</sequence>
<dbReference type="RefSeq" id="WP_155453895.1">
    <property type="nucleotide sequence ID" value="NZ_WNKX01000006.1"/>
</dbReference>